<gene>
    <name evidence="3" type="ORF">SAMN04487910_0563</name>
</gene>
<protein>
    <submittedName>
        <fullName evidence="3">Histidine kinase</fullName>
    </submittedName>
</protein>
<dbReference type="EMBL" id="FOAB01000001">
    <property type="protein sequence ID" value="SEK45357.1"/>
    <property type="molecule type" value="Genomic_DNA"/>
</dbReference>
<dbReference type="Proteomes" id="UP000198521">
    <property type="component" value="Unassembled WGS sequence"/>
</dbReference>
<keyword evidence="1" id="KW-0472">Membrane</keyword>
<evidence type="ECO:0000313" key="3">
    <source>
        <dbReference type="EMBL" id="SEK45357.1"/>
    </source>
</evidence>
<dbReference type="STRING" id="1038014.SAMN04487910_0563"/>
<feature type="domain" description="Signal transduction histidine kinase internal region" evidence="2">
    <location>
        <begin position="157"/>
        <end position="234"/>
    </location>
</feature>
<dbReference type="RefSeq" id="WP_091405233.1">
    <property type="nucleotide sequence ID" value="NZ_FOAB01000001.1"/>
</dbReference>
<dbReference type="InterPro" id="IPR010559">
    <property type="entry name" value="Sig_transdc_His_kin_internal"/>
</dbReference>
<feature type="transmembrane region" description="Helical" evidence="1">
    <location>
        <begin position="12"/>
        <end position="31"/>
    </location>
</feature>
<evidence type="ECO:0000313" key="4">
    <source>
        <dbReference type="Proteomes" id="UP000198521"/>
    </source>
</evidence>
<keyword evidence="4" id="KW-1185">Reference proteome</keyword>
<dbReference type="GO" id="GO:0000155">
    <property type="term" value="F:phosphorelay sensor kinase activity"/>
    <property type="evidence" value="ECO:0007669"/>
    <property type="project" value="InterPro"/>
</dbReference>
<accession>A0A1H7H6G6</accession>
<dbReference type="GO" id="GO:0016020">
    <property type="term" value="C:membrane"/>
    <property type="evidence" value="ECO:0007669"/>
    <property type="project" value="InterPro"/>
</dbReference>
<dbReference type="PANTHER" id="PTHR34220">
    <property type="entry name" value="SENSOR HISTIDINE KINASE YPDA"/>
    <property type="match status" value="1"/>
</dbReference>
<feature type="transmembrane region" description="Helical" evidence="1">
    <location>
        <begin position="43"/>
        <end position="63"/>
    </location>
</feature>
<reference evidence="3 4" key="1">
    <citation type="submission" date="2016-10" db="EMBL/GenBank/DDBJ databases">
        <authorList>
            <person name="de Groot N.N."/>
        </authorList>
    </citation>
    <scope>NUCLEOTIDE SEQUENCE [LARGE SCALE GENOMIC DNA]</scope>
    <source>
        <strain evidence="3 4">DSM 25232</strain>
    </source>
</reference>
<dbReference type="AlphaFoldDB" id="A0A1H7H6G6"/>
<name>A0A1H7H6G6_AQUAM</name>
<keyword evidence="3" id="KW-0808">Transferase</keyword>
<feature type="transmembrane region" description="Helical" evidence="1">
    <location>
        <begin position="75"/>
        <end position="94"/>
    </location>
</feature>
<dbReference type="InterPro" id="IPR050640">
    <property type="entry name" value="Bact_2-comp_sensor_kinase"/>
</dbReference>
<dbReference type="PANTHER" id="PTHR34220:SF7">
    <property type="entry name" value="SENSOR HISTIDINE KINASE YPDA"/>
    <property type="match status" value="1"/>
</dbReference>
<keyword evidence="1" id="KW-1133">Transmembrane helix</keyword>
<keyword evidence="1" id="KW-0812">Transmembrane</keyword>
<organism evidence="3 4">
    <name type="scientific">Aquimarina amphilecti</name>
    <dbReference type="NCBI Taxonomy" id="1038014"/>
    <lineage>
        <taxon>Bacteria</taxon>
        <taxon>Pseudomonadati</taxon>
        <taxon>Bacteroidota</taxon>
        <taxon>Flavobacteriia</taxon>
        <taxon>Flavobacteriales</taxon>
        <taxon>Flavobacteriaceae</taxon>
        <taxon>Aquimarina</taxon>
    </lineage>
</organism>
<keyword evidence="3" id="KW-0418">Kinase</keyword>
<evidence type="ECO:0000256" key="1">
    <source>
        <dbReference type="SAM" id="Phobius"/>
    </source>
</evidence>
<sequence>MNSIKFNKTDYQLLAVYFLVYWGWNGFGHFYDTNTFSYTEYFIGIPLRIIQMIVLLWFIKWVIETFLIKFKSYIGLFGIGISGLSAIGFFFFLLNKYYIPFGYIKWAELPSVGKTILFNVEDSIINVSIPLVLVFGKKYYDYREDQLNRINLQKELELKVLRAQYDPHFLYNNLNTIDALVDYSSKETIKKYISNLAALYRYLIHTKDEEVVLLEEELSLINKYFFLIETRFEGDYSFEILRNTSHKNKYILNGALLTSVENIIKHNAVDNEIIITTQIHIEKDKIRIENNKSNTDNIKESLGTGLRNLKKRHELLGDKTIEIIEDEQKFILEIPLLNVID</sequence>
<evidence type="ECO:0000259" key="2">
    <source>
        <dbReference type="Pfam" id="PF06580"/>
    </source>
</evidence>
<proteinExistence type="predicted"/>
<dbReference type="Pfam" id="PF06580">
    <property type="entry name" value="His_kinase"/>
    <property type="match status" value="1"/>
</dbReference>
<dbReference type="OrthoDB" id="9809908at2"/>